<evidence type="ECO:0000313" key="7">
    <source>
        <dbReference type="Proteomes" id="UP000321393"/>
    </source>
</evidence>
<dbReference type="EMBL" id="SSTE01006842">
    <property type="protein sequence ID" value="KAA0058307.1"/>
    <property type="molecule type" value="Genomic_DNA"/>
</dbReference>
<keyword evidence="3" id="KW-0862">Zinc</keyword>
<name>A0A5A7UU93_CUCMM</name>
<protein>
    <submittedName>
        <fullName evidence="6">Protein phosphatase 2C and cyclic nucleotide-binding/kinase domain-containing protein</fullName>
    </submittedName>
</protein>
<reference evidence="6 7" key="1">
    <citation type="submission" date="2019-08" db="EMBL/GenBank/DDBJ databases">
        <title>Draft genome sequences of two oriental melons (Cucumis melo L. var makuwa).</title>
        <authorList>
            <person name="Kwon S.-Y."/>
        </authorList>
    </citation>
    <scope>NUCLEOTIDE SEQUENCE [LARGE SCALE GENOMIC DNA]</scope>
    <source>
        <strain evidence="7">cv. SW 3</strain>
        <tissue evidence="6">Leaf</tissue>
    </source>
</reference>
<keyword evidence="2 4" id="KW-0863">Zinc-finger</keyword>
<dbReference type="Pfam" id="PF04434">
    <property type="entry name" value="SWIM"/>
    <property type="match status" value="1"/>
</dbReference>
<dbReference type="GO" id="GO:0008270">
    <property type="term" value="F:zinc ion binding"/>
    <property type="evidence" value="ECO:0007669"/>
    <property type="project" value="UniProtKB-KW"/>
</dbReference>
<sequence length="110" mass="12676">MDGTFLRTNIEERQEEGTKVMSTLTKWAELVLQKKQERALTMKVNPIDCYQFHVKDLDKKEVVNLHTQECTCKEFQAEQLPCSHVITAAQDRKSALGMCKICARCVRNKS</sequence>
<organism evidence="6 7">
    <name type="scientific">Cucumis melo var. makuwa</name>
    <name type="common">Oriental melon</name>
    <dbReference type="NCBI Taxonomy" id="1194695"/>
    <lineage>
        <taxon>Eukaryota</taxon>
        <taxon>Viridiplantae</taxon>
        <taxon>Streptophyta</taxon>
        <taxon>Embryophyta</taxon>
        <taxon>Tracheophyta</taxon>
        <taxon>Spermatophyta</taxon>
        <taxon>Magnoliopsida</taxon>
        <taxon>eudicotyledons</taxon>
        <taxon>Gunneridae</taxon>
        <taxon>Pentapetalae</taxon>
        <taxon>rosids</taxon>
        <taxon>fabids</taxon>
        <taxon>Cucurbitales</taxon>
        <taxon>Cucurbitaceae</taxon>
        <taxon>Benincaseae</taxon>
        <taxon>Cucumis</taxon>
    </lineage>
</organism>
<dbReference type="AlphaFoldDB" id="A0A5A7UU93"/>
<dbReference type="Proteomes" id="UP000321393">
    <property type="component" value="Unassembled WGS sequence"/>
</dbReference>
<evidence type="ECO:0000256" key="1">
    <source>
        <dbReference type="ARBA" id="ARBA00022723"/>
    </source>
</evidence>
<gene>
    <name evidence="6" type="ORF">E6C27_scaffold274G006410</name>
</gene>
<evidence type="ECO:0000256" key="4">
    <source>
        <dbReference type="PROSITE-ProRule" id="PRU00325"/>
    </source>
</evidence>
<dbReference type="SMART" id="SM00575">
    <property type="entry name" value="ZnF_PMZ"/>
    <property type="match status" value="1"/>
</dbReference>
<dbReference type="InterPro" id="IPR007527">
    <property type="entry name" value="Znf_SWIM"/>
</dbReference>
<comment type="caution">
    <text evidence="6">The sequence shown here is derived from an EMBL/GenBank/DDBJ whole genome shotgun (WGS) entry which is preliminary data.</text>
</comment>
<evidence type="ECO:0000256" key="2">
    <source>
        <dbReference type="ARBA" id="ARBA00022771"/>
    </source>
</evidence>
<proteinExistence type="predicted"/>
<feature type="domain" description="SWIM-type" evidence="5">
    <location>
        <begin position="50"/>
        <end position="93"/>
    </location>
</feature>
<dbReference type="InterPro" id="IPR006564">
    <property type="entry name" value="Znf_PMZ"/>
</dbReference>
<evidence type="ECO:0000256" key="3">
    <source>
        <dbReference type="ARBA" id="ARBA00022833"/>
    </source>
</evidence>
<accession>A0A5A7UU93</accession>
<dbReference type="PROSITE" id="PS50966">
    <property type="entry name" value="ZF_SWIM"/>
    <property type="match status" value="1"/>
</dbReference>
<evidence type="ECO:0000259" key="5">
    <source>
        <dbReference type="PROSITE" id="PS50966"/>
    </source>
</evidence>
<evidence type="ECO:0000313" key="6">
    <source>
        <dbReference type="EMBL" id="KAA0058307.1"/>
    </source>
</evidence>
<keyword evidence="1" id="KW-0479">Metal-binding</keyword>